<dbReference type="SUPFAM" id="SSF57667">
    <property type="entry name" value="beta-beta-alpha zinc fingers"/>
    <property type="match status" value="4"/>
</dbReference>
<keyword evidence="9" id="KW-0238">DNA-binding</keyword>
<evidence type="ECO:0000256" key="10">
    <source>
        <dbReference type="ARBA" id="ARBA00023163"/>
    </source>
</evidence>
<comment type="caution">
    <text evidence="14">The sequence shown here is derived from an EMBL/GenBank/DDBJ whole genome shotgun (WGS) entry which is preliminary data.</text>
</comment>
<comment type="subcellular location">
    <subcellularLocation>
        <location evidence="2">Nucleus</location>
    </subcellularLocation>
</comment>
<dbReference type="FunFam" id="3.30.160.60:FF:000870">
    <property type="entry name" value="zinc finger protein 197 isoform X1"/>
    <property type="match status" value="1"/>
</dbReference>
<evidence type="ECO:0000256" key="4">
    <source>
        <dbReference type="ARBA" id="ARBA00022723"/>
    </source>
</evidence>
<evidence type="ECO:0000256" key="12">
    <source>
        <dbReference type="PROSITE-ProRule" id="PRU00042"/>
    </source>
</evidence>
<keyword evidence="6 12" id="KW-0863">Zinc-finger</keyword>
<keyword evidence="5" id="KW-0677">Repeat</keyword>
<dbReference type="FunFam" id="3.30.160.60:FF:001498">
    <property type="entry name" value="Zinc finger protein 404"/>
    <property type="match status" value="1"/>
</dbReference>
<dbReference type="GO" id="GO:0001228">
    <property type="term" value="F:DNA-binding transcription activator activity, RNA polymerase II-specific"/>
    <property type="evidence" value="ECO:0007669"/>
    <property type="project" value="TreeGrafter"/>
</dbReference>
<sequence>MEGTVNATNPSSHAVVKQEFDDKFLHENQQCFEVERPYLSPKQESHSPVSGSRVSIKAEDYFDCPKVESATDCKKDFKTDLEYCNEELTSKYCLFPTSQSSSPNLEPKITHGALEYHYVPLPLHSDSTFDSNPIDLNTTYSDEKKQQSVDVVAQKNGKKIHKCTMCSKEFSTSSNLTVHMRSHTGERPYECKVCNKMFSTSSNLTVHSRMHNGERPYECKVCHKMFSHKSVLTTHMSLHNGERPYECNVCDKKFSSSSNLTVHMRAHNGERPYECKVCHKKFTESTNLTVHLRIHNGKRPYECKVCDKKFSTSSNLTVHLRMHYGERPYECKVCNKMFSHKKILTKHMSVHNGEKPYECKFEFECSREDAQWGTTIRM</sequence>
<evidence type="ECO:0000256" key="5">
    <source>
        <dbReference type="ARBA" id="ARBA00022737"/>
    </source>
</evidence>
<comment type="similarity">
    <text evidence="3">Belongs to the krueppel C2H2-type zinc-finger protein family.</text>
</comment>
<reference evidence="14" key="1">
    <citation type="submission" date="2023-07" db="EMBL/GenBank/DDBJ databases">
        <title>Chromosome-level genome assembly of Artemia franciscana.</title>
        <authorList>
            <person name="Jo E."/>
        </authorList>
    </citation>
    <scope>NUCLEOTIDE SEQUENCE</scope>
    <source>
        <tissue evidence="14">Whole body</tissue>
    </source>
</reference>
<feature type="domain" description="C2H2-type" evidence="13">
    <location>
        <begin position="329"/>
        <end position="356"/>
    </location>
</feature>
<proteinExistence type="inferred from homology"/>
<evidence type="ECO:0000256" key="6">
    <source>
        <dbReference type="ARBA" id="ARBA00022771"/>
    </source>
</evidence>
<evidence type="ECO:0000256" key="11">
    <source>
        <dbReference type="ARBA" id="ARBA00023242"/>
    </source>
</evidence>
<evidence type="ECO:0000256" key="8">
    <source>
        <dbReference type="ARBA" id="ARBA00023015"/>
    </source>
</evidence>
<dbReference type="FunFam" id="3.30.160.60:FF:000226">
    <property type="entry name" value="Zinc finger protein 236 variant"/>
    <property type="match status" value="1"/>
</dbReference>
<dbReference type="Gene3D" id="3.30.160.60">
    <property type="entry name" value="Classic Zinc Finger"/>
    <property type="match status" value="7"/>
</dbReference>
<dbReference type="GO" id="GO:0008270">
    <property type="term" value="F:zinc ion binding"/>
    <property type="evidence" value="ECO:0007669"/>
    <property type="project" value="UniProtKB-KW"/>
</dbReference>
<dbReference type="FunFam" id="3.30.160.60:FF:000135">
    <property type="entry name" value="Zinc finger protein 358"/>
    <property type="match status" value="1"/>
</dbReference>
<keyword evidence="11" id="KW-0539">Nucleus</keyword>
<feature type="domain" description="C2H2-type" evidence="13">
    <location>
        <begin position="273"/>
        <end position="300"/>
    </location>
</feature>
<dbReference type="InterPro" id="IPR052795">
    <property type="entry name" value="RREB1"/>
</dbReference>
<feature type="domain" description="C2H2-type" evidence="13">
    <location>
        <begin position="161"/>
        <end position="188"/>
    </location>
</feature>
<dbReference type="SMART" id="SM00355">
    <property type="entry name" value="ZnF_C2H2"/>
    <property type="match status" value="7"/>
</dbReference>
<dbReference type="GO" id="GO:0005634">
    <property type="term" value="C:nucleus"/>
    <property type="evidence" value="ECO:0007669"/>
    <property type="project" value="UniProtKB-SubCell"/>
</dbReference>
<feature type="domain" description="C2H2-type" evidence="13">
    <location>
        <begin position="301"/>
        <end position="328"/>
    </location>
</feature>
<evidence type="ECO:0000256" key="9">
    <source>
        <dbReference type="ARBA" id="ARBA00023125"/>
    </source>
</evidence>
<dbReference type="Proteomes" id="UP001187531">
    <property type="component" value="Unassembled WGS sequence"/>
</dbReference>
<keyword evidence="7" id="KW-0862">Zinc</keyword>
<evidence type="ECO:0000259" key="13">
    <source>
        <dbReference type="PROSITE" id="PS50157"/>
    </source>
</evidence>
<feature type="domain" description="C2H2-type" evidence="13">
    <location>
        <begin position="245"/>
        <end position="272"/>
    </location>
</feature>
<keyword evidence="15" id="KW-1185">Reference proteome</keyword>
<dbReference type="FunFam" id="3.30.160.60:FF:000281">
    <property type="entry name" value="Zinc finger protein 558 isoform X1"/>
    <property type="match status" value="1"/>
</dbReference>
<dbReference type="InterPro" id="IPR013087">
    <property type="entry name" value="Znf_C2H2_type"/>
</dbReference>
<name>A0AA88IA03_ARTSF</name>
<gene>
    <name evidence="14" type="ORF">QYM36_006694</name>
</gene>
<dbReference type="Pfam" id="PF00096">
    <property type="entry name" value="zf-C2H2"/>
    <property type="match status" value="7"/>
</dbReference>
<dbReference type="AlphaFoldDB" id="A0AA88IA03"/>
<evidence type="ECO:0000313" key="14">
    <source>
        <dbReference type="EMBL" id="KAK2717997.1"/>
    </source>
</evidence>
<dbReference type="GO" id="GO:0000978">
    <property type="term" value="F:RNA polymerase II cis-regulatory region sequence-specific DNA binding"/>
    <property type="evidence" value="ECO:0007669"/>
    <property type="project" value="TreeGrafter"/>
</dbReference>
<comment type="function">
    <text evidence="1">May be involved in transcriptional regulation.</text>
</comment>
<dbReference type="PROSITE" id="PS00028">
    <property type="entry name" value="ZINC_FINGER_C2H2_1"/>
    <property type="match status" value="7"/>
</dbReference>
<organism evidence="14 15">
    <name type="scientific">Artemia franciscana</name>
    <name type="common">Brine shrimp</name>
    <name type="synonym">Artemia sanfranciscana</name>
    <dbReference type="NCBI Taxonomy" id="6661"/>
    <lineage>
        <taxon>Eukaryota</taxon>
        <taxon>Metazoa</taxon>
        <taxon>Ecdysozoa</taxon>
        <taxon>Arthropoda</taxon>
        <taxon>Crustacea</taxon>
        <taxon>Branchiopoda</taxon>
        <taxon>Anostraca</taxon>
        <taxon>Artemiidae</taxon>
        <taxon>Artemia</taxon>
    </lineage>
</organism>
<dbReference type="InterPro" id="IPR036236">
    <property type="entry name" value="Znf_C2H2_sf"/>
</dbReference>
<evidence type="ECO:0000256" key="7">
    <source>
        <dbReference type="ARBA" id="ARBA00022833"/>
    </source>
</evidence>
<feature type="domain" description="C2H2-type" evidence="13">
    <location>
        <begin position="189"/>
        <end position="216"/>
    </location>
</feature>
<evidence type="ECO:0000256" key="1">
    <source>
        <dbReference type="ARBA" id="ARBA00003767"/>
    </source>
</evidence>
<dbReference type="PANTHER" id="PTHR46451:SF1">
    <property type="entry name" value="RAS-RESPONSIVE ELEMENT-BINDING PROTEIN 1"/>
    <property type="match status" value="1"/>
</dbReference>
<keyword evidence="10" id="KW-0804">Transcription</keyword>
<dbReference type="EMBL" id="JAVRJZ010000010">
    <property type="protein sequence ID" value="KAK2717997.1"/>
    <property type="molecule type" value="Genomic_DNA"/>
</dbReference>
<feature type="domain" description="C2H2-type" evidence="13">
    <location>
        <begin position="217"/>
        <end position="244"/>
    </location>
</feature>
<evidence type="ECO:0000256" key="3">
    <source>
        <dbReference type="ARBA" id="ARBA00006991"/>
    </source>
</evidence>
<evidence type="ECO:0000313" key="15">
    <source>
        <dbReference type="Proteomes" id="UP001187531"/>
    </source>
</evidence>
<evidence type="ECO:0000256" key="2">
    <source>
        <dbReference type="ARBA" id="ARBA00004123"/>
    </source>
</evidence>
<accession>A0AA88IA03</accession>
<keyword evidence="4" id="KW-0479">Metal-binding</keyword>
<keyword evidence="8" id="KW-0805">Transcription regulation</keyword>
<dbReference type="FunFam" id="3.30.160.60:FF:000290">
    <property type="entry name" value="Zinc finger protein 697 isoform X1"/>
    <property type="match status" value="2"/>
</dbReference>
<protein>
    <recommendedName>
        <fullName evidence="13">C2H2-type domain-containing protein</fullName>
    </recommendedName>
</protein>
<dbReference type="PROSITE" id="PS50157">
    <property type="entry name" value="ZINC_FINGER_C2H2_2"/>
    <property type="match status" value="7"/>
</dbReference>
<dbReference type="PANTHER" id="PTHR46451">
    <property type="entry name" value="RAS-RESPONSIVE ELEMENT-BINDING PROTEIN 1"/>
    <property type="match status" value="1"/>
</dbReference>